<evidence type="ECO:0000256" key="5">
    <source>
        <dbReference type="ARBA" id="ARBA00023136"/>
    </source>
</evidence>
<feature type="transmembrane region" description="Helical" evidence="6">
    <location>
        <begin position="296"/>
        <end position="319"/>
    </location>
</feature>
<proteinExistence type="predicted"/>
<sequence>MDGRLRRLMGLLGPGLITGAADDDPSGIATYAQAGASFGNGMLWAAPLTLPMMIAVQEISDRTALATGESLGALIRRKFSRKPKIIIGVLMVALLVANTLNIAADLMAVGQGMELLGAGPNHVWSAVSGIAIVATLMTGSFSVIAKVFKWLCLVLLAYVGVLFVASVDWKDVSAGLLGLQFRWDWDYLGLIVAVLGTTISPYLFFWQSAHRVEEMRAEDLGGKHAVALPDRDGDAAGRKLRHARADVFIGMFFSVLVMFAIIAATAATLGKNGTEIKTAADAAKALEPIAGPAAKMLFSIGFIGSGFLGIPVLAGSPSVGLAGLMGTRWGFDRNPRTARFFYILLGVGVVGGVMIATFVGNPIGLLVLSAVVNGIAAAPFLIVTMLISGDRKIMGRYTNGKLASTIGWSSAAIMTAAGAVGIYTTLTNKGG</sequence>
<gene>
    <name evidence="7" type="ORF">J2X98_003214</name>
</gene>
<feature type="transmembrane region" description="Helical" evidence="6">
    <location>
        <begin position="365"/>
        <end position="387"/>
    </location>
</feature>
<keyword evidence="2" id="KW-0813">Transport</keyword>
<evidence type="ECO:0000256" key="2">
    <source>
        <dbReference type="ARBA" id="ARBA00022448"/>
    </source>
</evidence>
<dbReference type="NCBIfam" id="NF037982">
    <property type="entry name" value="Nramp_1"/>
    <property type="match status" value="1"/>
</dbReference>
<feature type="transmembrane region" description="Helical" evidence="6">
    <location>
        <begin position="408"/>
        <end position="426"/>
    </location>
</feature>
<name>A0ABT9RWJ2_9MICC</name>
<keyword evidence="5 6" id="KW-0472">Membrane</keyword>
<keyword evidence="4 6" id="KW-1133">Transmembrane helix</keyword>
<dbReference type="PANTHER" id="PTHR11706">
    <property type="entry name" value="SOLUTE CARRIER PROTEIN FAMILY 11 MEMBER"/>
    <property type="match status" value="1"/>
</dbReference>
<comment type="subcellular location">
    <subcellularLocation>
        <location evidence="1">Membrane</location>
        <topology evidence="1">Multi-pass membrane protein</topology>
    </subcellularLocation>
</comment>
<feature type="transmembrane region" description="Helical" evidence="6">
    <location>
        <begin position="123"/>
        <end position="143"/>
    </location>
</feature>
<feature type="transmembrane region" description="Helical" evidence="6">
    <location>
        <begin position="85"/>
        <end position="103"/>
    </location>
</feature>
<comment type="caution">
    <text evidence="7">The sequence shown here is derived from an EMBL/GenBank/DDBJ whole genome shotgun (WGS) entry which is preliminary data.</text>
</comment>
<evidence type="ECO:0000313" key="7">
    <source>
        <dbReference type="EMBL" id="MDP9889603.1"/>
    </source>
</evidence>
<evidence type="ECO:0000256" key="1">
    <source>
        <dbReference type="ARBA" id="ARBA00004141"/>
    </source>
</evidence>
<protein>
    <submittedName>
        <fullName evidence="7">Mn2+/Fe2+ NRAMP family transporter</fullName>
    </submittedName>
</protein>
<dbReference type="Proteomes" id="UP001226577">
    <property type="component" value="Unassembled WGS sequence"/>
</dbReference>
<keyword evidence="3 6" id="KW-0812">Transmembrane</keyword>
<dbReference type="Pfam" id="PF01566">
    <property type="entry name" value="Nramp"/>
    <property type="match status" value="1"/>
</dbReference>
<organism evidence="7 8">
    <name type="scientific">Pseudarthrobacter enclensis</name>
    <dbReference type="NCBI Taxonomy" id="993070"/>
    <lineage>
        <taxon>Bacteria</taxon>
        <taxon>Bacillati</taxon>
        <taxon>Actinomycetota</taxon>
        <taxon>Actinomycetes</taxon>
        <taxon>Micrococcales</taxon>
        <taxon>Micrococcaceae</taxon>
        <taxon>Pseudarthrobacter</taxon>
    </lineage>
</organism>
<feature type="transmembrane region" description="Helical" evidence="6">
    <location>
        <begin position="150"/>
        <end position="167"/>
    </location>
</feature>
<feature type="transmembrane region" description="Helical" evidence="6">
    <location>
        <begin position="340"/>
        <end position="359"/>
    </location>
</feature>
<dbReference type="EMBL" id="JAUSRE010000017">
    <property type="protein sequence ID" value="MDP9889603.1"/>
    <property type="molecule type" value="Genomic_DNA"/>
</dbReference>
<evidence type="ECO:0000256" key="4">
    <source>
        <dbReference type="ARBA" id="ARBA00022989"/>
    </source>
</evidence>
<evidence type="ECO:0000256" key="3">
    <source>
        <dbReference type="ARBA" id="ARBA00022692"/>
    </source>
</evidence>
<keyword evidence="8" id="KW-1185">Reference proteome</keyword>
<accession>A0ABT9RWJ2</accession>
<feature type="transmembrane region" description="Helical" evidence="6">
    <location>
        <begin position="187"/>
        <end position="206"/>
    </location>
</feature>
<evidence type="ECO:0000256" key="6">
    <source>
        <dbReference type="SAM" id="Phobius"/>
    </source>
</evidence>
<dbReference type="RefSeq" id="WP_307310013.1">
    <property type="nucleotide sequence ID" value="NZ_JAUSRE010000017.1"/>
</dbReference>
<evidence type="ECO:0000313" key="8">
    <source>
        <dbReference type="Proteomes" id="UP001226577"/>
    </source>
</evidence>
<feature type="transmembrane region" description="Helical" evidence="6">
    <location>
        <begin position="247"/>
        <end position="269"/>
    </location>
</feature>
<dbReference type="InterPro" id="IPR001046">
    <property type="entry name" value="NRAMP_fam"/>
</dbReference>
<reference evidence="7 8" key="1">
    <citation type="submission" date="2023-07" db="EMBL/GenBank/DDBJ databases">
        <title>Sorghum-associated microbial communities from plants grown in Nebraska, USA.</title>
        <authorList>
            <person name="Schachtman D."/>
        </authorList>
    </citation>
    <scope>NUCLEOTIDE SEQUENCE [LARGE SCALE GENOMIC DNA]</scope>
    <source>
        <strain evidence="7 8">CC222</strain>
    </source>
</reference>
<dbReference type="PANTHER" id="PTHR11706:SF33">
    <property type="entry name" value="NATURAL RESISTANCE-ASSOCIATED MACROPHAGE PROTEIN 2"/>
    <property type="match status" value="1"/>
</dbReference>